<dbReference type="RefSeq" id="WP_043845474.1">
    <property type="nucleotide sequence ID" value="NZ_AQQW01000009.1"/>
</dbReference>
<dbReference type="STRING" id="1379903.ATO8_14632"/>
<dbReference type="EMBL" id="AQQW01000009">
    <property type="protein sequence ID" value="ETW11911.1"/>
    <property type="molecule type" value="Genomic_DNA"/>
</dbReference>
<protein>
    <submittedName>
        <fullName evidence="1">Uncharacterized protein</fullName>
    </submittedName>
</protein>
<proteinExistence type="predicted"/>
<evidence type="ECO:0000313" key="2">
    <source>
        <dbReference type="Proteomes" id="UP000019063"/>
    </source>
</evidence>
<sequence length="96" mass="10352">MSRRDPRRTLRVPVTDCGVAHLRARARGRSLADALRRIAESHEGDIPPAPEDTHRLLPVQLPARLRATLAARGADEGRGAADMLAGILGAATEERT</sequence>
<comment type="caution">
    <text evidence="1">The sequence shown here is derived from an EMBL/GenBank/DDBJ whole genome shotgun (WGS) entry which is preliminary data.</text>
</comment>
<dbReference type="AlphaFoldDB" id="W4HIF0"/>
<dbReference type="eggNOG" id="ENOG5032FCN">
    <property type="taxonomic scope" value="Bacteria"/>
</dbReference>
<accession>W4HIF0</accession>
<reference evidence="1 2" key="1">
    <citation type="journal article" date="2014" name="Antonie Van Leeuwenhoek">
        <title>Roseivivax atlanticus sp. nov., isolated from surface seawater of the Atlantic Ocean.</title>
        <authorList>
            <person name="Li G."/>
            <person name="Lai Q."/>
            <person name="Liu X."/>
            <person name="Sun F."/>
            <person name="Shao Z."/>
        </authorList>
    </citation>
    <scope>NUCLEOTIDE SEQUENCE [LARGE SCALE GENOMIC DNA]</scope>
    <source>
        <strain evidence="1 2">22II-s10s</strain>
    </source>
</reference>
<keyword evidence="2" id="KW-1185">Reference proteome</keyword>
<organism evidence="1 2">
    <name type="scientific">Roseivivax marinus</name>
    <dbReference type="NCBI Taxonomy" id="1379903"/>
    <lineage>
        <taxon>Bacteria</taxon>
        <taxon>Pseudomonadati</taxon>
        <taxon>Pseudomonadota</taxon>
        <taxon>Alphaproteobacteria</taxon>
        <taxon>Rhodobacterales</taxon>
        <taxon>Roseobacteraceae</taxon>
        <taxon>Roseivivax</taxon>
    </lineage>
</organism>
<dbReference type="Proteomes" id="UP000019063">
    <property type="component" value="Unassembled WGS sequence"/>
</dbReference>
<name>W4HIF0_9RHOB</name>
<gene>
    <name evidence="1" type="ORF">ATO8_14632</name>
</gene>
<evidence type="ECO:0000313" key="1">
    <source>
        <dbReference type="EMBL" id="ETW11911.1"/>
    </source>
</evidence>